<dbReference type="SUPFAM" id="SSF69047">
    <property type="entry name" value="Hypothetical protein YjbJ"/>
    <property type="match status" value="1"/>
</dbReference>
<dbReference type="AlphaFoldDB" id="A0A1I2LDT2"/>
<feature type="compositionally biased region" description="Basic and acidic residues" evidence="2">
    <location>
        <begin position="31"/>
        <end position="64"/>
    </location>
</feature>
<organism evidence="4 5">
    <name type="scientific">Actinacidiphila alni</name>
    <dbReference type="NCBI Taxonomy" id="380248"/>
    <lineage>
        <taxon>Bacteria</taxon>
        <taxon>Bacillati</taxon>
        <taxon>Actinomycetota</taxon>
        <taxon>Actinomycetes</taxon>
        <taxon>Kitasatosporales</taxon>
        <taxon>Streptomycetaceae</taxon>
        <taxon>Actinacidiphila</taxon>
    </lineage>
</organism>
<dbReference type="EMBL" id="FONG01000028">
    <property type="protein sequence ID" value="SFF76650.1"/>
    <property type="molecule type" value="Genomic_DNA"/>
</dbReference>
<feature type="region of interest" description="Disordered" evidence="2">
    <location>
        <begin position="1"/>
        <end position="64"/>
    </location>
</feature>
<keyword evidence="5" id="KW-1185">Reference proteome</keyword>
<evidence type="ECO:0000259" key="3">
    <source>
        <dbReference type="Pfam" id="PF05532"/>
    </source>
</evidence>
<dbReference type="InterPro" id="IPR036629">
    <property type="entry name" value="YjbJ_sf"/>
</dbReference>
<evidence type="ECO:0000256" key="2">
    <source>
        <dbReference type="SAM" id="MobiDB-lite"/>
    </source>
</evidence>
<feature type="compositionally biased region" description="Basic and acidic residues" evidence="2">
    <location>
        <begin position="1"/>
        <end position="20"/>
    </location>
</feature>
<evidence type="ECO:0000256" key="1">
    <source>
        <dbReference type="ARBA" id="ARBA00009129"/>
    </source>
</evidence>
<evidence type="ECO:0000313" key="5">
    <source>
        <dbReference type="Proteomes" id="UP000199323"/>
    </source>
</evidence>
<proteinExistence type="inferred from homology"/>
<dbReference type="STRING" id="380248.SAMN05216251_1286"/>
<dbReference type="Pfam" id="PF05532">
    <property type="entry name" value="CsbD"/>
    <property type="match status" value="1"/>
</dbReference>
<dbReference type="Proteomes" id="UP000199323">
    <property type="component" value="Unassembled WGS sequence"/>
</dbReference>
<dbReference type="Gene3D" id="1.10.1470.10">
    <property type="entry name" value="YjbJ"/>
    <property type="match status" value="1"/>
</dbReference>
<sequence length="64" mass="6779">MSGSDKAEGKKDVAAGKVKETVGNAVGNERLQAEGRGDQAKGHATEAKEKAKDAIKDVFHRDKD</sequence>
<feature type="domain" description="CsbD-like" evidence="3">
    <location>
        <begin position="5"/>
        <end position="57"/>
    </location>
</feature>
<name>A0A1I2LDT2_9ACTN</name>
<accession>A0A1I2LDT2</accession>
<evidence type="ECO:0000313" key="4">
    <source>
        <dbReference type="EMBL" id="SFF76650.1"/>
    </source>
</evidence>
<dbReference type="InterPro" id="IPR008462">
    <property type="entry name" value="CsbD"/>
</dbReference>
<protein>
    <submittedName>
        <fullName evidence="4">CsbD-like</fullName>
    </submittedName>
</protein>
<dbReference type="OrthoDB" id="2143260at2"/>
<reference evidence="4 5" key="1">
    <citation type="submission" date="2016-10" db="EMBL/GenBank/DDBJ databases">
        <authorList>
            <person name="de Groot N.N."/>
        </authorList>
    </citation>
    <scope>NUCLEOTIDE SEQUENCE [LARGE SCALE GENOMIC DNA]</scope>
    <source>
        <strain evidence="4 5">CGMCC 4.3510</strain>
    </source>
</reference>
<dbReference type="RefSeq" id="WP_093717280.1">
    <property type="nucleotide sequence ID" value="NZ_FONG01000028.1"/>
</dbReference>
<comment type="similarity">
    <text evidence="1">Belongs to the UPF0337 (CsbD) family.</text>
</comment>
<gene>
    <name evidence="4" type="ORF">SAMN05216251_1286</name>
</gene>